<dbReference type="InterPro" id="IPR037185">
    <property type="entry name" value="EmrE-like"/>
</dbReference>
<proteinExistence type="inferred from homology"/>
<evidence type="ECO:0000313" key="12">
    <source>
        <dbReference type="Proteomes" id="UP000317369"/>
    </source>
</evidence>
<keyword evidence="5 10" id="KW-1133">Transmembrane helix</keyword>
<dbReference type="PANTHER" id="PTHR30561:SF0">
    <property type="entry name" value="GUANIDINIUM EXPORTER"/>
    <property type="match status" value="1"/>
</dbReference>
<feature type="transmembrane region" description="Helical" evidence="10">
    <location>
        <begin position="85"/>
        <end position="107"/>
    </location>
</feature>
<comment type="similarity">
    <text evidence="7">Belongs to the drug/metabolite transporter (DMT) superfamily. Small multidrug resistance (SMR) (TC 2.A.7.1) family. Gdx/SugE subfamily.</text>
</comment>
<keyword evidence="4 9" id="KW-0812">Transmembrane</keyword>
<evidence type="ECO:0000256" key="8">
    <source>
        <dbReference type="ARBA" id="ARBA00039168"/>
    </source>
</evidence>
<evidence type="ECO:0000256" key="7">
    <source>
        <dbReference type="ARBA" id="ARBA00038151"/>
    </source>
</evidence>
<comment type="subcellular location">
    <subcellularLocation>
        <location evidence="1 9">Cell membrane</location>
        <topology evidence="1 9">Multi-pass membrane protein</topology>
    </subcellularLocation>
</comment>
<evidence type="ECO:0000256" key="4">
    <source>
        <dbReference type="ARBA" id="ARBA00022692"/>
    </source>
</evidence>
<dbReference type="Pfam" id="PF00893">
    <property type="entry name" value="Multi_Drug_Res"/>
    <property type="match status" value="1"/>
</dbReference>
<gene>
    <name evidence="11" type="primary">sugE</name>
    <name evidence="11" type="ORF">KS4_06970</name>
</gene>
<evidence type="ECO:0000256" key="1">
    <source>
        <dbReference type="ARBA" id="ARBA00004651"/>
    </source>
</evidence>
<keyword evidence="6 10" id="KW-0472">Membrane</keyword>
<dbReference type="AlphaFoldDB" id="A0A517YR14"/>
<dbReference type="PANTHER" id="PTHR30561">
    <property type="entry name" value="SMR FAMILY PROTON-DEPENDENT DRUG EFFLUX TRANSPORTER SUGE"/>
    <property type="match status" value="1"/>
</dbReference>
<dbReference type="NCBIfam" id="NF008512">
    <property type="entry name" value="PRK11431.1"/>
    <property type="match status" value="1"/>
</dbReference>
<evidence type="ECO:0000256" key="5">
    <source>
        <dbReference type="ARBA" id="ARBA00022989"/>
    </source>
</evidence>
<keyword evidence="12" id="KW-1185">Reference proteome</keyword>
<dbReference type="RefSeq" id="WP_145074599.1">
    <property type="nucleotide sequence ID" value="NZ_CP036425.1"/>
</dbReference>
<dbReference type="Proteomes" id="UP000317369">
    <property type="component" value="Chromosome"/>
</dbReference>
<evidence type="ECO:0000256" key="2">
    <source>
        <dbReference type="ARBA" id="ARBA00022448"/>
    </source>
</evidence>
<evidence type="ECO:0000256" key="10">
    <source>
        <dbReference type="SAM" id="Phobius"/>
    </source>
</evidence>
<dbReference type="SUPFAM" id="SSF103481">
    <property type="entry name" value="Multidrug resistance efflux transporter EmrE"/>
    <property type="match status" value="1"/>
</dbReference>
<feature type="transmembrane region" description="Helical" evidence="10">
    <location>
        <begin position="57"/>
        <end position="79"/>
    </location>
</feature>
<dbReference type="EMBL" id="CP036425">
    <property type="protein sequence ID" value="QDU32663.1"/>
    <property type="molecule type" value="Genomic_DNA"/>
</dbReference>
<accession>A0A517YR14</accession>
<protein>
    <recommendedName>
        <fullName evidence="8">Guanidinium exporter</fullName>
    </recommendedName>
</protein>
<name>A0A517YR14_9BACT</name>
<dbReference type="GO" id="GO:0005886">
    <property type="term" value="C:plasma membrane"/>
    <property type="evidence" value="ECO:0007669"/>
    <property type="project" value="UniProtKB-SubCell"/>
</dbReference>
<keyword evidence="3" id="KW-1003">Cell membrane</keyword>
<sequence>MPWFYLVLAGLTEIIWAIGLKYTESFTRPLPTIGVIIAMAISFFFLSLALKDIPIGTAYAVWTGIGAVGVAIIGMIYFGDPVNTLRIIFLTLIIGGVIGLKLSTIYAK</sequence>
<dbReference type="FunFam" id="1.10.3730.20:FF:000001">
    <property type="entry name" value="Quaternary ammonium compound resistance transporter SugE"/>
    <property type="match status" value="1"/>
</dbReference>
<evidence type="ECO:0000256" key="9">
    <source>
        <dbReference type="RuleBase" id="RU003942"/>
    </source>
</evidence>
<dbReference type="InterPro" id="IPR000390">
    <property type="entry name" value="Small_drug/metabolite_transptr"/>
</dbReference>
<dbReference type="InterPro" id="IPR045324">
    <property type="entry name" value="Small_multidrug_res"/>
</dbReference>
<dbReference type="GO" id="GO:0022857">
    <property type="term" value="F:transmembrane transporter activity"/>
    <property type="evidence" value="ECO:0007669"/>
    <property type="project" value="InterPro"/>
</dbReference>
<evidence type="ECO:0000256" key="3">
    <source>
        <dbReference type="ARBA" id="ARBA00022475"/>
    </source>
</evidence>
<evidence type="ECO:0000313" key="11">
    <source>
        <dbReference type="EMBL" id="QDU32663.1"/>
    </source>
</evidence>
<organism evidence="11 12">
    <name type="scientific">Poriferisphaera corsica</name>
    <dbReference type="NCBI Taxonomy" id="2528020"/>
    <lineage>
        <taxon>Bacteria</taxon>
        <taxon>Pseudomonadati</taxon>
        <taxon>Planctomycetota</taxon>
        <taxon>Phycisphaerae</taxon>
        <taxon>Phycisphaerales</taxon>
        <taxon>Phycisphaeraceae</taxon>
        <taxon>Poriferisphaera</taxon>
    </lineage>
</organism>
<feature type="transmembrane region" description="Helical" evidence="10">
    <location>
        <begin position="33"/>
        <end position="50"/>
    </location>
</feature>
<dbReference type="OrthoDB" id="21828at2"/>
<keyword evidence="2" id="KW-0813">Transport</keyword>
<dbReference type="GO" id="GO:1990961">
    <property type="term" value="P:xenobiotic detoxification by transmembrane export across the plasma membrane"/>
    <property type="evidence" value="ECO:0007669"/>
    <property type="project" value="UniProtKB-ARBA"/>
</dbReference>
<dbReference type="KEGG" id="pcor:KS4_06970"/>
<reference evidence="11 12" key="1">
    <citation type="submission" date="2019-02" db="EMBL/GenBank/DDBJ databases">
        <title>Deep-cultivation of Planctomycetes and their phenomic and genomic characterization uncovers novel biology.</title>
        <authorList>
            <person name="Wiegand S."/>
            <person name="Jogler M."/>
            <person name="Boedeker C."/>
            <person name="Pinto D."/>
            <person name="Vollmers J."/>
            <person name="Rivas-Marin E."/>
            <person name="Kohn T."/>
            <person name="Peeters S.H."/>
            <person name="Heuer A."/>
            <person name="Rast P."/>
            <person name="Oberbeckmann S."/>
            <person name="Bunk B."/>
            <person name="Jeske O."/>
            <person name="Meyerdierks A."/>
            <person name="Storesund J.E."/>
            <person name="Kallscheuer N."/>
            <person name="Luecker S."/>
            <person name="Lage O.M."/>
            <person name="Pohl T."/>
            <person name="Merkel B.J."/>
            <person name="Hornburger P."/>
            <person name="Mueller R.-W."/>
            <person name="Bruemmer F."/>
            <person name="Labrenz M."/>
            <person name="Spormann A.M."/>
            <person name="Op den Camp H."/>
            <person name="Overmann J."/>
            <person name="Amann R."/>
            <person name="Jetten M.S.M."/>
            <person name="Mascher T."/>
            <person name="Medema M.H."/>
            <person name="Devos D.P."/>
            <person name="Kaster A.-K."/>
            <person name="Ovreas L."/>
            <person name="Rohde M."/>
            <person name="Galperin M.Y."/>
            <person name="Jogler C."/>
        </authorList>
    </citation>
    <scope>NUCLEOTIDE SEQUENCE [LARGE SCALE GENOMIC DNA]</scope>
    <source>
        <strain evidence="11 12">KS4</strain>
    </source>
</reference>
<dbReference type="Gene3D" id="1.10.3730.20">
    <property type="match status" value="1"/>
</dbReference>
<evidence type="ECO:0000256" key="6">
    <source>
        <dbReference type="ARBA" id="ARBA00023136"/>
    </source>
</evidence>